<dbReference type="KEGG" id="knv:Pan216_45630"/>
<dbReference type="AlphaFoldDB" id="A0A518B9M1"/>
<accession>A0A518B9M1</accession>
<evidence type="ECO:0000313" key="4">
    <source>
        <dbReference type="EMBL" id="QDU63682.1"/>
    </source>
</evidence>
<gene>
    <name evidence="4" type="primary">mtnB_2</name>
    <name evidence="4" type="ORF">Pan216_45630</name>
</gene>
<evidence type="ECO:0000256" key="2">
    <source>
        <dbReference type="ARBA" id="ARBA00023239"/>
    </source>
</evidence>
<evidence type="ECO:0000313" key="5">
    <source>
        <dbReference type="Proteomes" id="UP000317093"/>
    </source>
</evidence>
<dbReference type="GO" id="GO:0046570">
    <property type="term" value="F:methylthioribulose 1-phosphate dehydratase activity"/>
    <property type="evidence" value="ECO:0007669"/>
    <property type="project" value="UniProtKB-EC"/>
</dbReference>
<dbReference type="GO" id="GO:0005829">
    <property type="term" value="C:cytosol"/>
    <property type="evidence" value="ECO:0007669"/>
    <property type="project" value="TreeGrafter"/>
</dbReference>
<dbReference type="InterPro" id="IPR050197">
    <property type="entry name" value="Aldolase_class_II_sugar_metab"/>
</dbReference>
<dbReference type="InterPro" id="IPR036409">
    <property type="entry name" value="Aldolase_II/adducin_N_sf"/>
</dbReference>
<dbReference type="GO" id="GO:0019323">
    <property type="term" value="P:pentose catabolic process"/>
    <property type="evidence" value="ECO:0007669"/>
    <property type="project" value="TreeGrafter"/>
</dbReference>
<dbReference type="RefSeq" id="WP_145261334.1">
    <property type="nucleotide sequence ID" value="NZ_CP036279.1"/>
</dbReference>
<dbReference type="Gene3D" id="3.40.225.10">
    <property type="entry name" value="Class II aldolase/adducin N-terminal domain"/>
    <property type="match status" value="1"/>
</dbReference>
<keyword evidence="1" id="KW-0479">Metal-binding</keyword>
<keyword evidence="5" id="KW-1185">Reference proteome</keyword>
<dbReference type="Proteomes" id="UP000317093">
    <property type="component" value="Chromosome"/>
</dbReference>
<dbReference type="EMBL" id="CP036279">
    <property type="protein sequence ID" value="QDU63682.1"/>
    <property type="molecule type" value="Genomic_DNA"/>
</dbReference>
<organism evidence="4 5">
    <name type="scientific">Kolteria novifilia</name>
    <dbReference type="NCBI Taxonomy" id="2527975"/>
    <lineage>
        <taxon>Bacteria</taxon>
        <taxon>Pseudomonadati</taxon>
        <taxon>Planctomycetota</taxon>
        <taxon>Planctomycetia</taxon>
        <taxon>Kolteriales</taxon>
        <taxon>Kolteriaceae</taxon>
        <taxon>Kolteria</taxon>
    </lineage>
</organism>
<dbReference type="SMART" id="SM01007">
    <property type="entry name" value="Aldolase_II"/>
    <property type="match status" value="1"/>
</dbReference>
<proteinExistence type="predicted"/>
<evidence type="ECO:0000256" key="1">
    <source>
        <dbReference type="ARBA" id="ARBA00022723"/>
    </source>
</evidence>
<dbReference type="PANTHER" id="PTHR22789">
    <property type="entry name" value="FUCULOSE PHOSPHATE ALDOLASE"/>
    <property type="match status" value="1"/>
</dbReference>
<protein>
    <submittedName>
        <fullName evidence="4">Methylthioribulose-1-phosphate dehydratase</fullName>
        <ecNumber evidence="4">4.2.1.109</ecNumber>
    </submittedName>
</protein>
<feature type="domain" description="Class II aldolase/adducin N-terminal" evidence="3">
    <location>
        <begin position="9"/>
        <end position="185"/>
    </location>
</feature>
<dbReference type="EC" id="4.2.1.109" evidence="4"/>
<dbReference type="GO" id="GO:0046872">
    <property type="term" value="F:metal ion binding"/>
    <property type="evidence" value="ECO:0007669"/>
    <property type="project" value="UniProtKB-KW"/>
</dbReference>
<dbReference type="Pfam" id="PF00596">
    <property type="entry name" value="Aldolase_II"/>
    <property type="match status" value="1"/>
</dbReference>
<keyword evidence="2 4" id="KW-0456">Lyase</keyword>
<dbReference type="PANTHER" id="PTHR22789:SF0">
    <property type="entry name" value="3-OXO-TETRONATE 4-PHOSPHATE DECARBOXYLASE-RELATED"/>
    <property type="match status" value="1"/>
</dbReference>
<dbReference type="InterPro" id="IPR001303">
    <property type="entry name" value="Aldolase_II/adducin_N"/>
</dbReference>
<reference evidence="4 5" key="1">
    <citation type="submission" date="2019-02" db="EMBL/GenBank/DDBJ databases">
        <title>Deep-cultivation of Planctomycetes and their phenomic and genomic characterization uncovers novel biology.</title>
        <authorList>
            <person name="Wiegand S."/>
            <person name="Jogler M."/>
            <person name="Boedeker C."/>
            <person name="Pinto D."/>
            <person name="Vollmers J."/>
            <person name="Rivas-Marin E."/>
            <person name="Kohn T."/>
            <person name="Peeters S.H."/>
            <person name="Heuer A."/>
            <person name="Rast P."/>
            <person name="Oberbeckmann S."/>
            <person name="Bunk B."/>
            <person name="Jeske O."/>
            <person name="Meyerdierks A."/>
            <person name="Storesund J.E."/>
            <person name="Kallscheuer N."/>
            <person name="Luecker S."/>
            <person name="Lage O.M."/>
            <person name="Pohl T."/>
            <person name="Merkel B.J."/>
            <person name="Hornburger P."/>
            <person name="Mueller R.-W."/>
            <person name="Bruemmer F."/>
            <person name="Labrenz M."/>
            <person name="Spormann A.M."/>
            <person name="Op den Camp H."/>
            <person name="Overmann J."/>
            <person name="Amann R."/>
            <person name="Jetten M.S.M."/>
            <person name="Mascher T."/>
            <person name="Medema M.H."/>
            <person name="Devos D.P."/>
            <person name="Kaster A.-K."/>
            <person name="Ovreas L."/>
            <person name="Rohde M."/>
            <person name="Galperin M.Y."/>
            <person name="Jogler C."/>
        </authorList>
    </citation>
    <scope>NUCLEOTIDE SEQUENCE [LARGE SCALE GENOMIC DNA]</scope>
    <source>
        <strain evidence="4 5">Pan216</strain>
    </source>
</reference>
<evidence type="ECO:0000259" key="3">
    <source>
        <dbReference type="SMART" id="SM01007"/>
    </source>
</evidence>
<dbReference type="GO" id="GO:0016832">
    <property type="term" value="F:aldehyde-lyase activity"/>
    <property type="evidence" value="ECO:0007669"/>
    <property type="project" value="TreeGrafter"/>
</dbReference>
<dbReference type="OrthoDB" id="9794581at2"/>
<dbReference type="SUPFAM" id="SSF53639">
    <property type="entry name" value="AraD/HMP-PK domain-like"/>
    <property type="match status" value="1"/>
</dbReference>
<name>A0A518B9M1_9BACT</name>
<sequence length="312" mass="34216">MINEWQARQQIIEVGRRLYQKGFAAANDGNISVRIDEDRFLCTPTGVSKGFMKPEDLCIVDGQGNQVAGEKKRTSEIKLHLSIYRTSDEVNGVVHCHPPHATAFAIVHEPVPKCILPEVEVFLGEVPLVKYETPGTQDFAETVVPYVHDSNTAILANHGTVAWHKDLMTAYFNTEIIDAYCRMLILARQLGTINYLGERQVGELLALKKRLGIHDPRLEMDDCDLCGNSIFREGYTEFAPDNKAFPPPEACSCSGTSPRAERKLPEVDLGSPATTAPSVPSDPEALVKLITEQVMKVLGNLPAGAVGANGSY</sequence>